<feature type="compositionally biased region" description="Polar residues" evidence="1">
    <location>
        <begin position="266"/>
        <end position="293"/>
    </location>
</feature>
<name>A0AAD4EW50_9PEZI</name>
<feature type="compositionally biased region" description="Low complexity" evidence="1">
    <location>
        <begin position="463"/>
        <end position="473"/>
    </location>
</feature>
<evidence type="ECO:0000256" key="1">
    <source>
        <dbReference type="SAM" id="MobiDB-lite"/>
    </source>
</evidence>
<dbReference type="EMBL" id="JAHCVI010000002">
    <property type="protein sequence ID" value="KAG7288659.1"/>
    <property type="molecule type" value="Genomic_DNA"/>
</dbReference>
<feature type="region of interest" description="Disordered" evidence="1">
    <location>
        <begin position="93"/>
        <end position="124"/>
    </location>
</feature>
<protein>
    <submittedName>
        <fullName evidence="2">Uncharacterized protein</fullName>
    </submittedName>
</protein>
<dbReference type="Proteomes" id="UP001197093">
    <property type="component" value="Unassembled WGS sequence"/>
</dbReference>
<gene>
    <name evidence="2" type="ORF">NEMBOFW57_005013</name>
</gene>
<keyword evidence="3" id="KW-1185">Reference proteome</keyword>
<proteinExistence type="predicted"/>
<comment type="caution">
    <text evidence="2">The sequence shown here is derived from an EMBL/GenBank/DDBJ whole genome shotgun (WGS) entry which is preliminary data.</text>
</comment>
<sequence>MCVGVSKAEPQTHATIVATLVLPPLSDSDEHRDSHEGDNAYADVCLQPSHGRRNELDDGVINNCNFVYNIVLHRHSDHKPTTGTIPKLVLSAPPESKAPAAERSPPKPALTLAIPKGQEPRVPVPANARDSVVTEFAEDGEGDMAPGTAIWRPPPTDPQSATTVYFADKTGNWILRNASTRQTEAETLRRPPRPGRTAIQEVPAAPVGVELPSPDHKTRAERAKDAYGGFSPDAVVSPLRLPRKPDNGRLGSPIAFKDQRRELHISSPSLSARLSQTADTIQRQPSQARNQPSDAYPIMMREPRDLTGRKSKRRSSRRASRRVSEGSVTSIESAAEDEDVVADEAQADLSPVVESPHTPISPGKSPVTYPKIHKRADRQQAAAFSKAPEPDLLPSAHKYNPHRIKLFVQDRGYPAIKWAETTVERPEPQPGAQIATRGKPEQARDTTSSQSSLLAKRRGADKAAALSLASSNSGNEMRGTSGGSNARNGRRQQGGSGWKREEDATTAGSPYGPVPITPGWVPELTPTRRGEDLVLNVR</sequence>
<organism evidence="2 3">
    <name type="scientific">Staphylotrichum longicolle</name>
    <dbReference type="NCBI Taxonomy" id="669026"/>
    <lineage>
        <taxon>Eukaryota</taxon>
        <taxon>Fungi</taxon>
        <taxon>Dikarya</taxon>
        <taxon>Ascomycota</taxon>
        <taxon>Pezizomycotina</taxon>
        <taxon>Sordariomycetes</taxon>
        <taxon>Sordariomycetidae</taxon>
        <taxon>Sordariales</taxon>
        <taxon>Chaetomiaceae</taxon>
        <taxon>Staphylotrichum</taxon>
    </lineage>
</organism>
<feature type="region of interest" description="Disordered" evidence="1">
    <location>
        <begin position="237"/>
        <end position="339"/>
    </location>
</feature>
<dbReference type="AlphaFoldDB" id="A0AAD4EW50"/>
<feature type="compositionally biased region" description="Basic residues" evidence="1">
    <location>
        <begin position="309"/>
        <end position="321"/>
    </location>
</feature>
<evidence type="ECO:0000313" key="3">
    <source>
        <dbReference type="Proteomes" id="UP001197093"/>
    </source>
</evidence>
<accession>A0AAD4EW50</accession>
<feature type="region of interest" description="Disordered" evidence="1">
    <location>
        <begin position="421"/>
        <end position="538"/>
    </location>
</feature>
<feature type="region of interest" description="Disordered" evidence="1">
    <location>
        <begin position="139"/>
        <end position="160"/>
    </location>
</feature>
<feature type="compositionally biased region" description="Low complexity" evidence="1">
    <location>
        <begin position="93"/>
        <end position="103"/>
    </location>
</feature>
<evidence type="ECO:0000313" key="2">
    <source>
        <dbReference type="EMBL" id="KAG7288659.1"/>
    </source>
</evidence>
<feature type="region of interest" description="Disordered" evidence="1">
    <location>
        <begin position="374"/>
        <end position="397"/>
    </location>
</feature>
<reference evidence="2" key="1">
    <citation type="submission" date="2023-02" db="EMBL/GenBank/DDBJ databases">
        <authorList>
            <person name="Palmer J.M."/>
        </authorList>
    </citation>
    <scope>NUCLEOTIDE SEQUENCE</scope>
    <source>
        <strain evidence="2">FW57</strain>
    </source>
</reference>